<evidence type="ECO:0000259" key="7">
    <source>
        <dbReference type="Pfam" id="PF02687"/>
    </source>
</evidence>
<feature type="transmembrane region" description="Helical" evidence="6">
    <location>
        <begin position="475"/>
        <end position="493"/>
    </location>
</feature>
<gene>
    <name evidence="9" type="ORF">SDC9_88116</name>
</gene>
<organism evidence="9">
    <name type="scientific">bioreactor metagenome</name>
    <dbReference type="NCBI Taxonomy" id="1076179"/>
    <lineage>
        <taxon>unclassified sequences</taxon>
        <taxon>metagenomes</taxon>
        <taxon>ecological metagenomes</taxon>
    </lineage>
</organism>
<feature type="transmembrane region" description="Helical" evidence="6">
    <location>
        <begin position="38"/>
        <end position="60"/>
    </location>
</feature>
<name>A0A644ZNQ5_9ZZZZ</name>
<evidence type="ECO:0000256" key="2">
    <source>
        <dbReference type="ARBA" id="ARBA00022475"/>
    </source>
</evidence>
<evidence type="ECO:0000256" key="5">
    <source>
        <dbReference type="ARBA" id="ARBA00023136"/>
    </source>
</evidence>
<sequence length="510" mass="55093">MTRMVEEQRVQIGGMKALGYGKGAIAVKYVGYGAGASLLGGLLGLAVGCTLIPAIIYSAWGSMYTLGELKLAVYPGIAGLSVGAAAGTVTLAALAASYGTLAAVPAELMRPKAPPLGKRVLLERIGPLWRRLTFAHKVTLRNLFRYKKRFWMTAIGIAGCTALLITGFGLRDSIFDVLELQYGKINLYSAQIGLARNLTDSELQEIALELDGSPDVARWDLFYVESVKAENTTGSFGAYLLSAAGQTGVEEYLRLGHRLDGAGVQLEPDGAVITEKLAELLGASVGDEITLDGDERVTVRVTGITEQYVQHFIYLSPECYARLYGSAPEGNMILADYADPSAETARRVSSSLVPLAGVNSVTWSTDVKETFERGMQGVNHAVAVVTAAAAVLAFVVLYNLTNINITERRRELATLKVLGFYDREMTAYVYRENVLLTLFGIALGLVLGTFLHRWLVGTVEIEMLMFGRTAHKLSYGLAMVLTVLFSTLVNLAAHRKLQGIDMVESLKSLE</sequence>
<keyword evidence="2" id="KW-1003">Cell membrane</keyword>
<dbReference type="InterPro" id="IPR038766">
    <property type="entry name" value="Membrane_comp_ABC_pdt"/>
</dbReference>
<evidence type="ECO:0000259" key="8">
    <source>
        <dbReference type="Pfam" id="PF12704"/>
    </source>
</evidence>
<accession>A0A644ZNQ5</accession>
<keyword evidence="4 6" id="KW-1133">Transmembrane helix</keyword>
<dbReference type="Pfam" id="PF12704">
    <property type="entry name" value="MacB_PCD"/>
    <property type="match status" value="1"/>
</dbReference>
<proteinExistence type="predicted"/>
<dbReference type="AlphaFoldDB" id="A0A644ZNQ5"/>
<keyword evidence="3 6" id="KW-0812">Transmembrane</keyword>
<evidence type="ECO:0000256" key="4">
    <source>
        <dbReference type="ARBA" id="ARBA00022989"/>
    </source>
</evidence>
<evidence type="ECO:0008006" key="10">
    <source>
        <dbReference type="Google" id="ProtNLM"/>
    </source>
</evidence>
<comment type="subcellular location">
    <subcellularLocation>
        <location evidence="1">Cell membrane</location>
        <topology evidence="1">Multi-pass membrane protein</topology>
    </subcellularLocation>
</comment>
<dbReference type="InterPro" id="IPR025857">
    <property type="entry name" value="MacB_PCD"/>
</dbReference>
<feature type="transmembrane region" description="Helical" evidence="6">
    <location>
        <begin position="433"/>
        <end position="455"/>
    </location>
</feature>
<keyword evidence="5 6" id="KW-0472">Membrane</keyword>
<dbReference type="EMBL" id="VSSQ01009381">
    <property type="protein sequence ID" value="MPM41461.1"/>
    <property type="molecule type" value="Genomic_DNA"/>
</dbReference>
<feature type="transmembrane region" description="Helical" evidence="6">
    <location>
        <begin position="381"/>
        <end position="400"/>
    </location>
</feature>
<dbReference type="Pfam" id="PF02687">
    <property type="entry name" value="FtsX"/>
    <property type="match status" value="2"/>
</dbReference>
<evidence type="ECO:0000313" key="9">
    <source>
        <dbReference type="EMBL" id="MPM41461.1"/>
    </source>
</evidence>
<evidence type="ECO:0000256" key="1">
    <source>
        <dbReference type="ARBA" id="ARBA00004651"/>
    </source>
</evidence>
<feature type="domain" description="MacB-like periplasmic core" evidence="8">
    <location>
        <begin position="154"/>
        <end position="321"/>
    </location>
</feature>
<feature type="domain" description="ABC3 transporter permease C-terminal" evidence="7">
    <location>
        <begin position="2"/>
        <end position="100"/>
    </location>
</feature>
<dbReference type="GO" id="GO:0005886">
    <property type="term" value="C:plasma membrane"/>
    <property type="evidence" value="ECO:0007669"/>
    <property type="project" value="UniProtKB-SubCell"/>
</dbReference>
<comment type="caution">
    <text evidence="9">The sequence shown here is derived from an EMBL/GenBank/DDBJ whole genome shotgun (WGS) entry which is preliminary data.</text>
</comment>
<feature type="domain" description="ABC3 transporter permease C-terminal" evidence="7">
    <location>
        <begin position="384"/>
        <end position="491"/>
    </location>
</feature>
<dbReference type="PANTHER" id="PTHR30287:SF1">
    <property type="entry name" value="INNER MEMBRANE PROTEIN"/>
    <property type="match status" value="1"/>
</dbReference>
<dbReference type="PANTHER" id="PTHR30287">
    <property type="entry name" value="MEMBRANE COMPONENT OF PREDICTED ABC SUPERFAMILY METABOLITE UPTAKE TRANSPORTER"/>
    <property type="match status" value="1"/>
</dbReference>
<feature type="transmembrane region" description="Helical" evidence="6">
    <location>
        <begin position="150"/>
        <end position="170"/>
    </location>
</feature>
<evidence type="ECO:0000256" key="3">
    <source>
        <dbReference type="ARBA" id="ARBA00022692"/>
    </source>
</evidence>
<dbReference type="InterPro" id="IPR003838">
    <property type="entry name" value="ABC3_permease_C"/>
</dbReference>
<evidence type="ECO:0000256" key="6">
    <source>
        <dbReference type="SAM" id="Phobius"/>
    </source>
</evidence>
<reference evidence="9" key="1">
    <citation type="submission" date="2019-08" db="EMBL/GenBank/DDBJ databases">
        <authorList>
            <person name="Kucharzyk K."/>
            <person name="Murdoch R.W."/>
            <person name="Higgins S."/>
            <person name="Loffler F."/>
        </authorList>
    </citation>
    <scope>NUCLEOTIDE SEQUENCE</scope>
</reference>
<protein>
    <recommendedName>
        <fullName evidence="10">ABC3 transporter permease protein domain-containing protein</fullName>
    </recommendedName>
</protein>
<feature type="transmembrane region" description="Helical" evidence="6">
    <location>
        <begin position="80"/>
        <end position="104"/>
    </location>
</feature>